<dbReference type="PANTHER" id="PTHR42917">
    <property type="entry name" value="2,4-DIENOYL-COA REDUCTASE"/>
    <property type="match status" value="1"/>
</dbReference>
<name>A0ABU0VX38_9RHOB</name>
<keyword evidence="8" id="KW-0408">Iron</keyword>
<keyword evidence="9" id="KW-0411">Iron-sulfur</keyword>
<dbReference type="Gene3D" id="3.20.20.70">
    <property type="entry name" value="Aldolase class I"/>
    <property type="match status" value="1"/>
</dbReference>
<evidence type="ECO:0000256" key="9">
    <source>
        <dbReference type="ARBA" id="ARBA00023014"/>
    </source>
</evidence>
<dbReference type="PRINTS" id="PR00368">
    <property type="entry name" value="FADPNR"/>
</dbReference>
<accession>A0ABU0VX38</accession>
<organism evidence="12 13">
    <name type="scientific">Pseudogemmobacter lacusdianii</name>
    <dbReference type="NCBI Taxonomy" id="3069608"/>
    <lineage>
        <taxon>Bacteria</taxon>
        <taxon>Pseudomonadati</taxon>
        <taxon>Pseudomonadota</taxon>
        <taxon>Alphaproteobacteria</taxon>
        <taxon>Rhodobacterales</taxon>
        <taxon>Paracoccaceae</taxon>
        <taxon>Pseudogemmobacter</taxon>
    </lineage>
</organism>
<keyword evidence="6" id="KW-0479">Metal-binding</keyword>
<dbReference type="Gene3D" id="3.40.50.720">
    <property type="entry name" value="NAD(P)-binding Rossmann-like Domain"/>
    <property type="match status" value="1"/>
</dbReference>
<dbReference type="PANTHER" id="PTHR42917:SF2">
    <property type="entry name" value="2,4-DIENOYL-COA REDUCTASE [(2E)-ENOYL-COA-PRODUCING]"/>
    <property type="match status" value="1"/>
</dbReference>
<evidence type="ECO:0000313" key="12">
    <source>
        <dbReference type="EMBL" id="MDQ2066336.1"/>
    </source>
</evidence>
<comment type="cofactor">
    <cofactor evidence="1">
        <name>FMN</name>
        <dbReference type="ChEBI" id="CHEBI:58210"/>
    </cofactor>
</comment>
<proteinExistence type="inferred from homology"/>
<evidence type="ECO:0000256" key="8">
    <source>
        <dbReference type="ARBA" id="ARBA00023004"/>
    </source>
</evidence>
<evidence type="ECO:0000313" key="13">
    <source>
        <dbReference type="Proteomes" id="UP001239680"/>
    </source>
</evidence>
<keyword evidence="7" id="KW-0560">Oxidoreductase</keyword>
<dbReference type="Gene3D" id="3.50.50.60">
    <property type="entry name" value="FAD/NAD(P)-binding domain"/>
    <property type="match status" value="1"/>
</dbReference>
<dbReference type="InterPro" id="IPR013785">
    <property type="entry name" value="Aldolase_TIM"/>
</dbReference>
<dbReference type="RefSeq" id="WP_306680034.1">
    <property type="nucleotide sequence ID" value="NZ_JAVDBT010000006.1"/>
</dbReference>
<feature type="domain" description="NADH:flavin oxidoreductase/NADH oxidase N-terminal" evidence="10">
    <location>
        <begin position="10"/>
        <end position="343"/>
    </location>
</feature>
<keyword evidence="13" id="KW-1185">Reference proteome</keyword>
<keyword evidence="4" id="KW-0285">Flavoprotein</keyword>
<comment type="cofactor">
    <cofactor evidence="2">
        <name>[4Fe-4S] cluster</name>
        <dbReference type="ChEBI" id="CHEBI:49883"/>
    </cofactor>
</comment>
<dbReference type="EMBL" id="JAVDBT010000006">
    <property type="protein sequence ID" value="MDQ2066336.1"/>
    <property type="molecule type" value="Genomic_DNA"/>
</dbReference>
<dbReference type="Pfam" id="PF07992">
    <property type="entry name" value="Pyr_redox_2"/>
    <property type="match status" value="1"/>
</dbReference>
<evidence type="ECO:0000256" key="3">
    <source>
        <dbReference type="ARBA" id="ARBA00011048"/>
    </source>
</evidence>
<dbReference type="SUPFAM" id="SSF51395">
    <property type="entry name" value="FMN-linked oxidoreductases"/>
    <property type="match status" value="1"/>
</dbReference>
<dbReference type="InterPro" id="IPR051793">
    <property type="entry name" value="NADH:flavin_oxidoreductase"/>
</dbReference>
<evidence type="ECO:0000256" key="1">
    <source>
        <dbReference type="ARBA" id="ARBA00001917"/>
    </source>
</evidence>
<dbReference type="SUPFAM" id="SSF51905">
    <property type="entry name" value="FAD/NAD(P)-binding domain"/>
    <property type="match status" value="1"/>
</dbReference>
<dbReference type="InterPro" id="IPR023753">
    <property type="entry name" value="FAD/NAD-binding_dom"/>
</dbReference>
<reference evidence="12 13" key="1">
    <citation type="submission" date="2023-08" db="EMBL/GenBank/DDBJ databases">
        <title>Characterization of two Paracoccaceae strains isolated from Phycosphere and proposal of Xinfangfangia lacusdiani sp. nov.</title>
        <authorList>
            <person name="Deng Y."/>
            <person name="Zhang Y.Q."/>
        </authorList>
    </citation>
    <scope>NUCLEOTIDE SEQUENCE [LARGE SCALE GENOMIC DNA]</scope>
    <source>
        <strain evidence="12 13">CPCC 101601</strain>
    </source>
</reference>
<dbReference type="InterPro" id="IPR001155">
    <property type="entry name" value="OxRdtase_FMN_N"/>
</dbReference>
<evidence type="ECO:0000259" key="10">
    <source>
        <dbReference type="Pfam" id="PF00724"/>
    </source>
</evidence>
<sequence>MPRNPRYNTLFEPVQIGPKVAPNRFFQVPHASGMTNVSPRVRAAFRGMKAEGGWGVVCTGACSVDPSSDDSPFPNATLWDKADIKAHRLMTDAVHAHGALAGVELWHGGAAAMNRTTRFAPLSPSGVPWMATHVGFMTSARPKVMDAQDIRDLIRWHAEAAKRSEEAGFDILYVYSGMGYLPYQFLLSDYNHRTDAYGGSVQNRVRLTEELIDAVRDATGGRCAVALRISMQELRSRPSEVAESEAHEVMSYLKDAPDLFDVKMDYSAFDCAPSRYSAEGSHEQTIEFMKKVTTKPVVGVGRFTSPDTMVSMVKRGVLDLIGGARPSIADPFLPAKINEGREEDIRECIGCNICISSWHDGVWVRCTQNPTVGEEYRRGWHPEKVTKDSAGSVLVIGGGPAGLEAALTLARRGFEVSLAEARREFGGRLLWESSLPGLRQWFRVADYRLGQLAKLPNVTLYPESPLTAAEAMEFGADHIVVATGADWDRALCGPNEIPEGRLEGAAVYTPTDLAAGRIPQGPVLVHDFDNYYMGSAVSEWLSGKGLEVTHVTTAGNAAAWGFMTNEQPQVHKSFAAKGITLRTAERVTGFDGGVVRLAHMLSETPSEVAAASVVLVGTRVSRSSLAEELRALGAISVHLAGDAFAPGALAHVTYSAHKTAREISAKPLIKRDFAIPSLELQA</sequence>
<keyword evidence="5" id="KW-0288">FMN</keyword>
<dbReference type="Proteomes" id="UP001239680">
    <property type="component" value="Unassembled WGS sequence"/>
</dbReference>
<evidence type="ECO:0000256" key="2">
    <source>
        <dbReference type="ARBA" id="ARBA00001966"/>
    </source>
</evidence>
<dbReference type="SUPFAM" id="SSF51971">
    <property type="entry name" value="Nucleotide-binding domain"/>
    <property type="match status" value="1"/>
</dbReference>
<comment type="caution">
    <text evidence="12">The sequence shown here is derived from an EMBL/GenBank/DDBJ whole genome shotgun (WGS) entry which is preliminary data.</text>
</comment>
<evidence type="ECO:0000256" key="7">
    <source>
        <dbReference type="ARBA" id="ARBA00023002"/>
    </source>
</evidence>
<dbReference type="InterPro" id="IPR036188">
    <property type="entry name" value="FAD/NAD-bd_sf"/>
</dbReference>
<evidence type="ECO:0000256" key="5">
    <source>
        <dbReference type="ARBA" id="ARBA00022643"/>
    </source>
</evidence>
<comment type="similarity">
    <text evidence="3">In the N-terminal section; belongs to the NADH:flavin oxidoreductase/NADH oxidase family.</text>
</comment>
<feature type="domain" description="FAD/NAD(P)-binding" evidence="11">
    <location>
        <begin position="392"/>
        <end position="627"/>
    </location>
</feature>
<dbReference type="Pfam" id="PF00724">
    <property type="entry name" value="Oxidored_FMN"/>
    <property type="match status" value="1"/>
</dbReference>
<evidence type="ECO:0000259" key="11">
    <source>
        <dbReference type="Pfam" id="PF07992"/>
    </source>
</evidence>
<protein>
    <submittedName>
        <fullName evidence="12">FAD-dependent oxidoreductase</fullName>
    </submittedName>
</protein>
<evidence type="ECO:0000256" key="6">
    <source>
        <dbReference type="ARBA" id="ARBA00022723"/>
    </source>
</evidence>
<gene>
    <name evidence="12" type="ORF">Q9295_08125</name>
</gene>
<evidence type="ECO:0000256" key="4">
    <source>
        <dbReference type="ARBA" id="ARBA00022630"/>
    </source>
</evidence>